<keyword evidence="4" id="KW-0297">G-protein coupled receptor</keyword>
<evidence type="ECO:0000313" key="10">
    <source>
        <dbReference type="EMBL" id="KAH3848097.1"/>
    </source>
</evidence>
<keyword evidence="3 8" id="KW-1133">Transmembrane helix</keyword>
<dbReference type="Gene3D" id="1.20.1070.10">
    <property type="entry name" value="Rhodopsin 7-helix transmembrane proteins"/>
    <property type="match status" value="1"/>
</dbReference>
<proteinExistence type="predicted"/>
<sequence length="157" mass="18128">MCSFVGYIQAAIVIQRALLLSASAIDQHRVFRVPFRKRLTVKTTLKIIALVWTFSLLLSIPVAKFSTIVINSEQNATVYCFEIWNYESGKHIYNVSLMVVTYVFPVAVLIFTKVDVASIMFAKNPPGEDHENHLIQRRIQKKKVMLSLVQIFWKRHM</sequence>
<organism evidence="10 11">
    <name type="scientific">Dreissena polymorpha</name>
    <name type="common">Zebra mussel</name>
    <name type="synonym">Mytilus polymorpha</name>
    <dbReference type="NCBI Taxonomy" id="45954"/>
    <lineage>
        <taxon>Eukaryota</taxon>
        <taxon>Metazoa</taxon>
        <taxon>Spiralia</taxon>
        <taxon>Lophotrochozoa</taxon>
        <taxon>Mollusca</taxon>
        <taxon>Bivalvia</taxon>
        <taxon>Autobranchia</taxon>
        <taxon>Heteroconchia</taxon>
        <taxon>Euheterodonta</taxon>
        <taxon>Imparidentia</taxon>
        <taxon>Neoheterodontei</taxon>
        <taxon>Myida</taxon>
        <taxon>Dreissenoidea</taxon>
        <taxon>Dreissenidae</taxon>
        <taxon>Dreissena</taxon>
    </lineage>
</organism>
<dbReference type="Proteomes" id="UP000828390">
    <property type="component" value="Unassembled WGS sequence"/>
</dbReference>
<dbReference type="InterPro" id="IPR017452">
    <property type="entry name" value="GPCR_Rhodpsn_7TM"/>
</dbReference>
<dbReference type="GO" id="GO:0016020">
    <property type="term" value="C:membrane"/>
    <property type="evidence" value="ECO:0007669"/>
    <property type="project" value="UniProtKB-SubCell"/>
</dbReference>
<dbReference type="PANTHER" id="PTHR24235">
    <property type="entry name" value="NEUROPEPTIDE Y RECEPTOR"/>
    <property type="match status" value="1"/>
</dbReference>
<feature type="domain" description="G-protein coupled receptors family 1 profile" evidence="9">
    <location>
        <begin position="1"/>
        <end position="157"/>
    </location>
</feature>
<name>A0A9D4KZQ7_DREPO</name>
<keyword evidence="5 8" id="KW-0472">Membrane</keyword>
<dbReference type="PANTHER" id="PTHR24235:SF29">
    <property type="entry name" value="GH23382P"/>
    <property type="match status" value="1"/>
</dbReference>
<accession>A0A9D4KZQ7</accession>
<dbReference type="InterPro" id="IPR000276">
    <property type="entry name" value="GPCR_Rhodpsn"/>
</dbReference>
<keyword evidence="6" id="KW-0675">Receptor</keyword>
<dbReference type="PROSITE" id="PS50262">
    <property type="entry name" value="G_PROTEIN_RECEP_F1_2"/>
    <property type="match status" value="1"/>
</dbReference>
<dbReference type="EMBL" id="JAIWYP010000003">
    <property type="protein sequence ID" value="KAH3848097.1"/>
    <property type="molecule type" value="Genomic_DNA"/>
</dbReference>
<evidence type="ECO:0000256" key="1">
    <source>
        <dbReference type="ARBA" id="ARBA00004141"/>
    </source>
</evidence>
<dbReference type="GO" id="GO:0004930">
    <property type="term" value="F:G protein-coupled receptor activity"/>
    <property type="evidence" value="ECO:0007669"/>
    <property type="project" value="UniProtKB-KW"/>
</dbReference>
<feature type="transmembrane region" description="Helical" evidence="8">
    <location>
        <begin position="47"/>
        <end position="71"/>
    </location>
</feature>
<comment type="subcellular location">
    <subcellularLocation>
        <location evidence="1">Membrane</location>
        <topology evidence="1">Multi-pass membrane protein</topology>
    </subcellularLocation>
</comment>
<feature type="transmembrane region" description="Helical" evidence="8">
    <location>
        <begin position="91"/>
        <end position="111"/>
    </location>
</feature>
<evidence type="ECO:0000256" key="6">
    <source>
        <dbReference type="ARBA" id="ARBA00023170"/>
    </source>
</evidence>
<evidence type="ECO:0000256" key="2">
    <source>
        <dbReference type="ARBA" id="ARBA00022692"/>
    </source>
</evidence>
<keyword evidence="11" id="KW-1185">Reference proteome</keyword>
<evidence type="ECO:0000256" key="5">
    <source>
        <dbReference type="ARBA" id="ARBA00023136"/>
    </source>
</evidence>
<dbReference type="SUPFAM" id="SSF81321">
    <property type="entry name" value="Family A G protein-coupled receptor-like"/>
    <property type="match status" value="1"/>
</dbReference>
<keyword evidence="2 8" id="KW-0812">Transmembrane</keyword>
<dbReference type="Pfam" id="PF00001">
    <property type="entry name" value="7tm_1"/>
    <property type="match status" value="1"/>
</dbReference>
<evidence type="ECO:0000256" key="8">
    <source>
        <dbReference type="SAM" id="Phobius"/>
    </source>
</evidence>
<evidence type="ECO:0000259" key="9">
    <source>
        <dbReference type="PROSITE" id="PS50262"/>
    </source>
</evidence>
<evidence type="ECO:0000256" key="3">
    <source>
        <dbReference type="ARBA" id="ARBA00022989"/>
    </source>
</evidence>
<protein>
    <recommendedName>
        <fullName evidence="9">G-protein coupled receptors family 1 profile domain-containing protein</fullName>
    </recommendedName>
</protein>
<keyword evidence="7" id="KW-0807">Transducer</keyword>
<gene>
    <name evidence="10" type="ORF">DPMN_090446</name>
</gene>
<reference evidence="10" key="2">
    <citation type="submission" date="2020-11" db="EMBL/GenBank/DDBJ databases">
        <authorList>
            <person name="McCartney M.A."/>
            <person name="Auch B."/>
            <person name="Kono T."/>
            <person name="Mallez S."/>
            <person name="Becker A."/>
            <person name="Gohl D.M."/>
            <person name="Silverstein K.A.T."/>
            <person name="Koren S."/>
            <person name="Bechman K.B."/>
            <person name="Herman A."/>
            <person name="Abrahante J.E."/>
            <person name="Garbe J."/>
        </authorList>
    </citation>
    <scope>NUCLEOTIDE SEQUENCE</scope>
    <source>
        <strain evidence="10">Duluth1</strain>
        <tissue evidence="10">Whole animal</tissue>
    </source>
</reference>
<evidence type="ECO:0000313" key="11">
    <source>
        <dbReference type="Proteomes" id="UP000828390"/>
    </source>
</evidence>
<reference evidence="10" key="1">
    <citation type="journal article" date="2019" name="bioRxiv">
        <title>The Genome of the Zebra Mussel, Dreissena polymorpha: A Resource for Invasive Species Research.</title>
        <authorList>
            <person name="McCartney M.A."/>
            <person name="Auch B."/>
            <person name="Kono T."/>
            <person name="Mallez S."/>
            <person name="Zhang Y."/>
            <person name="Obille A."/>
            <person name="Becker A."/>
            <person name="Abrahante J.E."/>
            <person name="Garbe J."/>
            <person name="Badalamenti J.P."/>
            <person name="Herman A."/>
            <person name="Mangelson H."/>
            <person name="Liachko I."/>
            <person name="Sullivan S."/>
            <person name="Sone E.D."/>
            <person name="Koren S."/>
            <person name="Silverstein K.A.T."/>
            <person name="Beckman K.B."/>
            <person name="Gohl D.M."/>
        </authorList>
    </citation>
    <scope>NUCLEOTIDE SEQUENCE</scope>
    <source>
        <strain evidence="10">Duluth1</strain>
        <tissue evidence="10">Whole animal</tissue>
    </source>
</reference>
<evidence type="ECO:0000256" key="7">
    <source>
        <dbReference type="ARBA" id="ARBA00023224"/>
    </source>
</evidence>
<comment type="caution">
    <text evidence="10">The sequence shown here is derived from an EMBL/GenBank/DDBJ whole genome shotgun (WGS) entry which is preliminary data.</text>
</comment>
<evidence type="ECO:0000256" key="4">
    <source>
        <dbReference type="ARBA" id="ARBA00023040"/>
    </source>
</evidence>
<dbReference type="AlphaFoldDB" id="A0A9D4KZQ7"/>